<dbReference type="GO" id="GO:0015297">
    <property type="term" value="F:antiporter activity"/>
    <property type="evidence" value="ECO:0007669"/>
    <property type="project" value="InterPro"/>
</dbReference>
<evidence type="ECO:0000313" key="3">
    <source>
        <dbReference type="Ensembl" id="ENSCAFP00020027135.1"/>
    </source>
</evidence>
<comment type="similarity">
    <text evidence="1">Belongs to the multi antimicrobial extrusion (MATE) (TC 2.A.66.1) family.</text>
</comment>
<protein>
    <recommendedName>
        <fullName evidence="5">Solute carrier family 47 member 2</fullName>
    </recommendedName>
</protein>
<dbReference type="GO" id="GO:0042910">
    <property type="term" value="F:xenobiotic transmembrane transporter activity"/>
    <property type="evidence" value="ECO:0007669"/>
    <property type="project" value="InterPro"/>
</dbReference>
<organism evidence="3 4">
    <name type="scientific">Canis lupus dingo</name>
    <name type="common">dingo</name>
    <dbReference type="NCBI Taxonomy" id="286419"/>
    <lineage>
        <taxon>Eukaryota</taxon>
        <taxon>Metazoa</taxon>
        <taxon>Chordata</taxon>
        <taxon>Craniata</taxon>
        <taxon>Vertebrata</taxon>
        <taxon>Euteleostomi</taxon>
        <taxon>Mammalia</taxon>
        <taxon>Eutheria</taxon>
        <taxon>Laurasiatheria</taxon>
        <taxon>Carnivora</taxon>
        <taxon>Caniformia</taxon>
        <taxon>Canidae</taxon>
        <taxon>Canis</taxon>
    </lineage>
</organism>
<dbReference type="GeneTree" id="ENSGT00940000163327"/>
<reference evidence="3" key="2">
    <citation type="submission" date="2025-09" db="UniProtKB">
        <authorList>
            <consortium name="Ensembl"/>
        </authorList>
    </citation>
    <scope>IDENTIFICATION</scope>
</reference>
<feature type="transmembrane region" description="Helical" evidence="2">
    <location>
        <begin position="73"/>
        <end position="94"/>
    </location>
</feature>
<dbReference type="Ensembl" id="ENSCAFT00020031334.1">
    <property type="protein sequence ID" value="ENSCAFP00020027135.1"/>
    <property type="gene ID" value="ENSCAFG00020021298.1"/>
</dbReference>
<keyword evidence="2" id="KW-1133">Transmembrane helix</keyword>
<dbReference type="Pfam" id="PF01554">
    <property type="entry name" value="MatE"/>
    <property type="match status" value="1"/>
</dbReference>
<dbReference type="PANTHER" id="PTHR11206">
    <property type="entry name" value="MULTIDRUG RESISTANCE PROTEIN"/>
    <property type="match status" value="1"/>
</dbReference>
<keyword evidence="2" id="KW-0812">Transmembrane</keyword>
<proteinExistence type="inferred from homology"/>
<reference evidence="3" key="1">
    <citation type="submission" date="2025-08" db="UniProtKB">
        <authorList>
            <consortium name="Ensembl"/>
        </authorList>
    </citation>
    <scope>IDENTIFICATION</scope>
</reference>
<feature type="transmembrane region" description="Helical" evidence="2">
    <location>
        <begin position="100"/>
        <end position="122"/>
    </location>
</feature>
<keyword evidence="2" id="KW-0472">Membrane</keyword>
<dbReference type="GO" id="GO:0016020">
    <property type="term" value="C:membrane"/>
    <property type="evidence" value="ECO:0007669"/>
    <property type="project" value="InterPro"/>
</dbReference>
<sequence length="230" mass="24938">MLLLYISGVCALVVGVLLAALKDVVAYIFTSDKDIIYLVSQVMPIFAPFHLFDALAGTCGGVLRGTGKQKIGAILNAIGYYVFGFPIGVSLMFAAKLGIIGLWSGLIVCVFFQALFYLVLIWKTNWERVAEQAQVRAGLKGIIRETTPSPADLPVLEKEVTDGVILPDIITPESQTLQLMVIEENNQYVVPTIGDVLTVSQLVFYRGIALALAVAVFLAGILIRVFNDRG</sequence>
<evidence type="ECO:0008006" key="5">
    <source>
        <dbReference type="Google" id="ProtNLM"/>
    </source>
</evidence>
<evidence type="ECO:0000256" key="1">
    <source>
        <dbReference type="ARBA" id="ARBA00010199"/>
    </source>
</evidence>
<evidence type="ECO:0000313" key="4">
    <source>
        <dbReference type="Proteomes" id="UP000694391"/>
    </source>
</evidence>
<dbReference type="Proteomes" id="UP000694391">
    <property type="component" value="Unplaced"/>
</dbReference>
<keyword evidence="4" id="KW-1185">Reference proteome</keyword>
<feature type="transmembrane region" description="Helical" evidence="2">
    <location>
        <begin position="35"/>
        <end position="52"/>
    </location>
</feature>
<accession>A0A8C0L6A6</accession>
<dbReference type="AlphaFoldDB" id="A0A8C0L6A6"/>
<dbReference type="InterPro" id="IPR002528">
    <property type="entry name" value="MATE_fam"/>
</dbReference>
<evidence type="ECO:0000256" key="2">
    <source>
        <dbReference type="SAM" id="Phobius"/>
    </source>
</evidence>
<feature type="transmembrane region" description="Helical" evidence="2">
    <location>
        <begin position="203"/>
        <end position="226"/>
    </location>
</feature>
<name>A0A8C0L6A6_CANLU</name>